<gene>
    <name evidence="1" type="ORF">XENOCAPTIV_015607</name>
</gene>
<evidence type="ECO:0000313" key="2">
    <source>
        <dbReference type="Proteomes" id="UP001434883"/>
    </source>
</evidence>
<dbReference type="EMBL" id="JAHRIN010067541">
    <property type="protein sequence ID" value="MEQ2214657.1"/>
    <property type="molecule type" value="Genomic_DNA"/>
</dbReference>
<keyword evidence="2" id="KW-1185">Reference proteome</keyword>
<protein>
    <submittedName>
        <fullName evidence="1">Uncharacterized protein</fullName>
    </submittedName>
</protein>
<sequence>MPRKKHLLPSNCSISTGQLIAASLHSKPLYDAKIKTGDGPQGARGCEASDTSRKSRVSHLQCSICAQQ</sequence>
<proteinExistence type="predicted"/>
<comment type="caution">
    <text evidence="1">The sequence shown here is derived from an EMBL/GenBank/DDBJ whole genome shotgun (WGS) entry which is preliminary data.</text>
</comment>
<reference evidence="1 2" key="1">
    <citation type="submission" date="2021-06" db="EMBL/GenBank/DDBJ databases">
        <authorList>
            <person name="Palmer J.M."/>
        </authorList>
    </citation>
    <scope>NUCLEOTIDE SEQUENCE [LARGE SCALE GENOMIC DNA]</scope>
    <source>
        <strain evidence="1 2">XC_2019</strain>
        <tissue evidence="1">Muscle</tissue>
    </source>
</reference>
<name>A0ABV0S514_9TELE</name>
<organism evidence="1 2">
    <name type="scientific">Xenoophorus captivus</name>
    <dbReference type="NCBI Taxonomy" id="1517983"/>
    <lineage>
        <taxon>Eukaryota</taxon>
        <taxon>Metazoa</taxon>
        <taxon>Chordata</taxon>
        <taxon>Craniata</taxon>
        <taxon>Vertebrata</taxon>
        <taxon>Euteleostomi</taxon>
        <taxon>Actinopterygii</taxon>
        <taxon>Neopterygii</taxon>
        <taxon>Teleostei</taxon>
        <taxon>Neoteleostei</taxon>
        <taxon>Acanthomorphata</taxon>
        <taxon>Ovalentaria</taxon>
        <taxon>Atherinomorphae</taxon>
        <taxon>Cyprinodontiformes</taxon>
        <taxon>Goodeidae</taxon>
        <taxon>Xenoophorus</taxon>
    </lineage>
</organism>
<dbReference type="Proteomes" id="UP001434883">
    <property type="component" value="Unassembled WGS sequence"/>
</dbReference>
<evidence type="ECO:0000313" key="1">
    <source>
        <dbReference type="EMBL" id="MEQ2214657.1"/>
    </source>
</evidence>
<accession>A0ABV0S514</accession>